<evidence type="ECO:0000256" key="1">
    <source>
        <dbReference type="SAM" id="Phobius"/>
    </source>
</evidence>
<accession>A0ABQ1H3L0</accession>
<dbReference type="EMBL" id="BMEX01000021">
    <property type="protein sequence ID" value="GGA56362.1"/>
    <property type="molecule type" value="Genomic_DNA"/>
</dbReference>
<protein>
    <recommendedName>
        <fullName evidence="4">Holin</fullName>
    </recommendedName>
</protein>
<reference evidence="3" key="1">
    <citation type="journal article" date="2019" name="Int. J. Syst. Evol. Microbiol.">
        <title>The Global Catalogue of Microorganisms (GCM) 10K type strain sequencing project: providing services to taxonomists for standard genome sequencing and annotation.</title>
        <authorList>
            <consortium name="The Broad Institute Genomics Platform"/>
            <consortium name="The Broad Institute Genome Sequencing Center for Infectious Disease"/>
            <person name="Wu L."/>
            <person name="Ma J."/>
        </authorList>
    </citation>
    <scope>NUCLEOTIDE SEQUENCE [LARGE SCALE GENOMIC DNA]</scope>
    <source>
        <strain evidence="3">CGMCC 1.12404</strain>
    </source>
</reference>
<feature type="transmembrane region" description="Helical" evidence="1">
    <location>
        <begin position="56"/>
        <end position="75"/>
    </location>
</feature>
<sequence length="86" mass="8981">MDFMDAEVFGVALVPLILALVELCKRTGLPDKWSPVLSVVLGLLAGVFVLDTGDLYEGIVVGLALGLSATGLYSGTKNVKEGVESQ</sequence>
<keyword evidence="1" id="KW-0472">Membrane</keyword>
<evidence type="ECO:0000313" key="2">
    <source>
        <dbReference type="EMBL" id="GGA56362.1"/>
    </source>
</evidence>
<dbReference type="RefSeq" id="WP_229736178.1">
    <property type="nucleotide sequence ID" value="NZ_BMEX01000021.1"/>
</dbReference>
<dbReference type="Proteomes" id="UP000617979">
    <property type="component" value="Unassembled WGS sequence"/>
</dbReference>
<proteinExistence type="predicted"/>
<evidence type="ECO:0008006" key="4">
    <source>
        <dbReference type="Google" id="ProtNLM"/>
    </source>
</evidence>
<name>A0ABQ1H3L0_9BACL</name>
<keyword evidence="1" id="KW-1133">Transmembrane helix</keyword>
<feature type="transmembrane region" description="Helical" evidence="1">
    <location>
        <begin position="33"/>
        <end position="50"/>
    </location>
</feature>
<gene>
    <name evidence="2" type="ORF">GCM10007416_31950</name>
</gene>
<organism evidence="2 3">
    <name type="scientific">Kroppenstedtia guangzhouensis</name>
    <dbReference type="NCBI Taxonomy" id="1274356"/>
    <lineage>
        <taxon>Bacteria</taxon>
        <taxon>Bacillati</taxon>
        <taxon>Bacillota</taxon>
        <taxon>Bacilli</taxon>
        <taxon>Bacillales</taxon>
        <taxon>Thermoactinomycetaceae</taxon>
        <taxon>Kroppenstedtia</taxon>
    </lineage>
</organism>
<keyword evidence="3" id="KW-1185">Reference proteome</keyword>
<keyword evidence="1" id="KW-0812">Transmembrane</keyword>
<feature type="transmembrane region" description="Helical" evidence="1">
    <location>
        <begin position="6"/>
        <end position="24"/>
    </location>
</feature>
<comment type="caution">
    <text evidence="2">The sequence shown here is derived from an EMBL/GenBank/DDBJ whole genome shotgun (WGS) entry which is preliminary data.</text>
</comment>
<evidence type="ECO:0000313" key="3">
    <source>
        <dbReference type="Proteomes" id="UP000617979"/>
    </source>
</evidence>